<dbReference type="PRINTS" id="PR01217">
    <property type="entry name" value="PRICHEXTENSN"/>
</dbReference>
<dbReference type="OrthoDB" id="6214097at2759"/>
<keyword evidence="2" id="KW-1185">Reference proteome</keyword>
<name>A0A3S1AZY0_ELYCH</name>
<dbReference type="EMBL" id="RQTK01001207">
    <property type="protein sequence ID" value="RUS71458.1"/>
    <property type="molecule type" value="Genomic_DNA"/>
</dbReference>
<evidence type="ECO:0000313" key="2">
    <source>
        <dbReference type="Proteomes" id="UP000271974"/>
    </source>
</evidence>
<reference evidence="1 2" key="1">
    <citation type="submission" date="2019-01" db="EMBL/GenBank/DDBJ databases">
        <title>A draft genome assembly of the solar-powered sea slug Elysia chlorotica.</title>
        <authorList>
            <person name="Cai H."/>
            <person name="Li Q."/>
            <person name="Fang X."/>
            <person name="Li J."/>
            <person name="Curtis N.E."/>
            <person name="Altenburger A."/>
            <person name="Shibata T."/>
            <person name="Feng M."/>
            <person name="Maeda T."/>
            <person name="Schwartz J.A."/>
            <person name="Shigenobu S."/>
            <person name="Lundholm N."/>
            <person name="Nishiyama T."/>
            <person name="Yang H."/>
            <person name="Hasebe M."/>
            <person name="Li S."/>
            <person name="Pierce S.K."/>
            <person name="Wang J."/>
        </authorList>
    </citation>
    <scope>NUCLEOTIDE SEQUENCE [LARGE SCALE GENOMIC DNA]</scope>
    <source>
        <strain evidence="1">EC2010</strain>
        <tissue evidence="1">Whole organism of an adult</tissue>
    </source>
</reference>
<evidence type="ECO:0000313" key="1">
    <source>
        <dbReference type="EMBL" id="RUS71458.1"/>
    </source>
</evidence>
<proteinExistence type="predicted"/>
<gene>
    <name evidence="1" type="ORF">EGW08_020773</name>
</gene>
<dbReference type="STRING" id="188477.A0A3S1AZY0"/>
<comment type="caution">
    <text evidence="1">The sequence shown here is derived from an EMBL/GenBank/DDBJ whole genome shotgun (WGS) entry which is preliminary data.</text>
</comment>
<dbReference type="AlphaFoldDB" id="A0A3S1AZY0"/>
<protein>
    <submittedName>
        <fullName evidence="1">Uncharacterized protein</fullName>
    </submittedName>
</protein>
<accession>A0A3S1AZY0</accession>
<organism evidence="1 2">
    <name type="scientific">Elysia chlorotica</name>
    <name type="common">Eastern emerald elysia</name>
    <name type="synonym">Sea slug</name>
    <dbReference type="NCBI Taxonomy" id="188477"/>
    <lineage>
        <taxon>Eukaryota</taxon>
        <taxon>Metazoa</taxon>
        <taxon>Spiralia</taxon>
        <taxon>Lophotrochozoa</taxon>
        <taxon>Mollusca</taxon>
        <taxon>Gastropoda</taxon>
        <taxon>Heterobranchia</taxon>
        <taxon>Euthyneura</taxon>
        <taxon>Panpulmonata</taxon>
        <taxon>Sacoglossa</taxon>
        <taxon>Placobranchoidea</taxon>
        <taxon>Plakobranchidae</taxon>
        <taxon>Elysia</taxon>
    </lineage>
</organism>
<sequence>MKKSPSHLRNIVTTTAKQFLTLGEAVLGEFLAVSVDFNVISPELSQLGITKTTLENPPALQTFAITNKAVIDFETYRVQALLPKSLTLVTIQWLQRHTDISGAALQCAINSAIKAYNGFLKNKHRRPDQLVMFLTGEFSASSAAPPVTYPATPAPLPPATVPAPLPPVTVPAPLPPVTVPAPLPPVTVPAPLPPVTVPAPLPPVTVPAPLPPVTVPAPLPPVTVPAPLPPVTVPARLPPVTVPAPLPPVTVRHGVNKARVPKPLTLSPPKKGPDCVKCRLRSRQVAALKDVNKRT</sequence>
<dbReference type="Proteomes" id="UP000271974">
    <property type="component" value="Unassembled WGS sequence"/>
</dbReference>